<dbReference type="Pfam" id="PF13751">
    <property type="entry name" value="DDE_Tnp_1_6"/>
    <property type="match status" value="1"/>
</dbReference>
<evidence type="ECO:0000259" key="2">
    <source>
        <dbReference type="Pfam" id="PF05598"/>
    </source>
</evidence>
<evidence type="ECO:0000256" key="1">
    <source>
        <dbReference type="SAM" id="Coils"/>
    </source>
</evidence>
<organism evidence="4 5">
    <name type="scientific">Agrobacterium bohemicum</name>
    <dbReference type="NCBI Taxonomy" id="2052828"/>
    <lineage>
        <taxon>Bacteria</taxon>
        <taxon>Pseudomonadati</taxon>
        <taxon>Pseudomonadota</taxon>
        <taxon>Alphaproteobacteria</taxon>
        <taxon>Hyphomicrobiales</taxon>
        <taxon>Rhizobiaceae</taxon>
        <taxon>Rhizobium/Agrobacterium group</taxon>
        <taxon>Agrobacterium</taxon>
    </lineage>
</organism>
<gene>
    <name evidence="4" type="ORF">ATO67_17960</name>
</gene>
<dbReference type="PANTHER" id="PTHR33408">
    <property type="entry name" value="TRANSPOSASE"/>
    <property type="match status" value="1"/>
</dbReference>
<feature type="domain" description="Transposase InsH N-terminal" evidence="2">
    <location>
        <begin position="19"/>
        <end position="112"/>
    </location>
</feature>
<keyword evidence="1" id="KW-0175">Coiled coil</keyword>
<dbReference type="NCBIfam" id="NF033551">
    <property type="entry name" value="transpos_IS1182"/>
    <property type="match status" value="1"/>
</dbReference>
<reference evidence="4 5" key="1">
    <citation type="submission" date="2015-11" db="EMBL/GenBank/DDBJ databases">
        <title>Draft genome sequence of Agrobacterium sp. R89-1.</title>
        <authorList>
            <person name="Zahradnik J."/>
            <person name="Kyslikova E."/>
            <person name="Palyzova A."/>
            <person name="Kyslik P."/>
        </authorList>
    </citation>
    <scope>NUCLEOTIDE SEQUENCE [LARGE SCALE GENOMIC DNA]</scope>
    <source>
        <strain evidence="4 5">R89-1</strain>
    </source>
</reference>
<comment type="caution">
    <text evidence="4">The sequence shown here is derived from an EMBL/GenBank/DDBJ whole genome shotgun (WGS) entry which is preliminary data.</text>
</comment>
<feature type="domain" description="Transposase DDE" evidence="3">
    <location>
        <begin position="349"/>
        <end position="465"/>
    </location>
</feature>
<sequence>MSGYIEGISRDQATLFPDRLEDWIDEDHPVRVIDAFVDAMDLVGAGFCRMSPAQTGRPCYHPSMLLKLFIYGYLNRIPSSRRLEREAGRNVEAMWLTGRLVPDHKTIADFRRDNGPPIRKACARFVELCRQIGVLSGGNVAIDGSKFKAVNNRDRNFTSGKIELRISHLEASASRYLEEMGRADTLEQSEATLRKVTRLKEKLARVQQEVRRLEGIAETLKDVPDGQISLTDPDARSMATHGKGTGVVGYNVQTAVDVETHLIVTHEVTNIGNDRSQLGPMAKAAMETLKLDELDAIADRGYFNGAELLSCHEAGITATVPRPETSNNRKKGMFVKADFVYDGSADTYVCPAGKALAYRYTTEEKGLMLRRYWRTDCPSCPLKAQCTTGKERRITRWEHEHLIDAMYSRMEKNPNLMRARRCTVEHPFGTIKAWMGSTHFQMRRLNNVRTEMALHVLAYNIKRMINMIGAGALITAMAA</sequence>
<dbReference type="EMBL" id="LNUW01000004">
    <property type="protein sequence ID" value="KXG87539.1"/>
    <property type="molecule type" value="Genomic_DNA"/>
</dbReference>
<dbReference type="InterPro" id="IPR047629">
    <property type="entry name" value="IS1182_transpos"/>
</dbReference>
<name>A0A135P7Y7_9HYPH</name>
<feature type="coiled-coil region" evidence="1">
    <location>
        <begin position="186"/>
        <end position="223"/>
    </location>
</feature>
<proteinExistence type="predicted"/>
<dbReference type="AlphaFoldDB" id="A0A135P7Y7"/>
<evidence type="ECO:0000313" key="5">
    <source>
        <dbReference type="Proteomes" id="UP000070498"/>
    </source>
</evidence>
<dbReference type="PANTHER" id="PTHR33408:SF2">
    <property type="entry name" value="TRANSPOSASE DDE DOMAIN-CONTAINING PROTEIN"/>
    <property type="match status" value="1"/>
</dbReference>
<evidence type="ECO:0000313" key="4">
    <source>
        <dbReference type="EMBL" id="KXG87539.1"/>
    </source>
</evidence>
<keyword evidence="5" id="KW-1185">Reference proteome</keyword>
<accession>A0A135P7Y7</accession>
<protein>
    <submittedName>
        <fullName evidence="4">Transposase</fullName>
    </submittedName>
</protein>
<dbReference type="Proteomes" id="UP000070498">
    <property type="component" value="Unassembled WGS sequence"/>
</dbReference>
<dbReference type="InterPro" id="IPR008490">
    <property type="entry name" value="Transposase_InsH_N"/>
</dbReference>
<dbReference type="InterPro" id="IPR025668">
    <property type="entry name" value="Tnp_DDE_dom"/>
</dbReference>
<evidence type="ECO:0000259" key="3">
    <source>
        <dbReference type="Pfam" id="PF13751"/>
    </source>
</evidence>
<dbReference type="Pfam" id="PF05598">
    <property type="entry name" value="DUF772"/>
    <property type="match status" value="1"/>
</dbReference>
<dbReference type="RefSeq" id="WP_067652475.1">
    <property type="nucleotide sequence ID" value="NZ_KQ961034.1"/>
</dbReference>